<reference evidence="1 2" key="1">
    <citation type="submission" date="2024-01" db="EMBL/GenBank/DDBJ databases">
        <title>The complete chloroplast genome sequence of Lithospermum erythrorhizon: insights into the phylogenetic relationship among Boraginaceae species and the maternal lineages of purple gromwells.</title>
        <authorList>
            <person name="Okada T."/>
            <person name="Watanabe K."/>
        </authorList>
    </citation>
    <scope>NUCLEOTIDE SEQUENCE [LARGE SCALE GENOMIC DNA]</scope>
</reference>
<dbReference type="Proteomes" id="UP001454036">
    <property type="component" value="Unassembled WGS sequence"/>
</dbReference>
<dbReference type="EMBL" id="BAABME010000286">
    <property type="protein sequence ID" value="GAA0141457.1"/>
    <property type="molecule type" value="Genomic_DNA"/>
</dbReference>
<evidence type="ECO:0000313" key="1">
    <source>
        <dbReference type="EMBL" id="GAA0141457.1"/>
    </source>
</evidence>
<sequence length="179" mass="20444">MVRDAADFVQKCEACQKLGNVPQQSPPMMTPIISPIPFTMWRIDLVEKLPNAKGSAEYVVVKPPFSLVYGTEAVLLAEVGLPTSRQRGFDEVQNSHALKERLNFIDELRDKVVFTKQKYKHLMVRSYNHRVKGRQFHVGDLVLKLYSASHPKDVNKLSPKWEGPYRISRILGPGTKFYC</sequence>
<proteinExistence type="predicted"/>
<dbReference type="PANTHER" id="PTHR48475">
    <property type="entry name" value="RIBONUCLEASE H"/>
    <property type="match status" value="1"/>
</dbReference>
<comment type="caution">
    <text evidence="1">The sequence shown here is derived from an EMBL/GenBank/DDBJ whole genome shotgun (WGS) entry which is preliminary data.</text>
</comment>
<gene>
    <name evidence="1" type="ORF">LIER_02594</name>
</gene>
<keyword evidence="2" id="KW-1185">Reference proteome</keyword>
<name>A0AAV3NQ15_LITER</name>
<organism evidence="1 2">
    <name type="scientific">Lithospermum erythrorhizon</name>
    <name type="common">Purple gromwell</name>
    <name type="synonym">Lithospermum officinale var. erythrorhizon</name>
    <dbReference type="NCBI Taxonomy" id="34254"/>
    <lineage>
        <taxon>Eukaryota</taxon>
        <taxon>Viridiplantae</taxon>
        <taxon>Streptophyta</taxon>
        <taxon>Embryophyta</taxon>
        <taxon>Tracheophyta</taxon>
        <taxon>Spermatophyta</taxon>
        <taxon>Magnoliopsida</taxon>
        <taxon>eudicotyledons</taxon>
        <taxon>Gunneridae</taxon>
        <taxon>Pentapetalae</taxon>
        <taxon>asterids</taxon>
        <taxon>lamiids</taxon>
        <taxon>Boraginales</taxon>
        <taxon>Boraginaceae</taxon>
        <taxon>Boraginoideae</taxon>
        <taxon>Lithospermeae</taxon>
        <taxon>Lithospermum</taxon>
    </lineage>
</organism>
<dbReference type="PANTHER" id="PTHR48475:SF2">
    <property type="entry name" value="RIBONUCLEASE H"/>
    <property type="match status" value="1"/>
</dbReference>
<accession>A0AAV3NQ15</accession>
<evidence type="ECO:0000313" key="2">
    <source>
        <dbReference type="Proteomes" id="UP001454036"/>
    </source>
</evidence>
<dbReference type="AlphaFoldDB" id="A0AAV3NQ15"/>
<protein>
    <submittedName>
        <fullName evidence="1">Uncharacterized protein</fullName>
    </submittedName>
</protein>